<dbReference type="InterPro" id="IPR035897">
    <property type="entry name" value="Toll_tir_struct_dom_sf"/>
</dbReference>
<dbReference type="EMBL" id="LAZR01024909">
    <property type="protein sequence ID" value="KKL73601.1"/>
    <property type="molecule type" value="Genomic_DNA"/>
</dbReference>
<dbReference type="Pfam" id="PF13676">
    <property type="entry name" value="TIR_2"/>
    <property type="match status" value="1"/>
</dbReference>
<feature type="domain" description="TIR" evidence="1">
    <location>
        <begin position="173"/>
        <end position="256"/>
    </location>
</feature>
<accession>A0A0F9F534</accession>
<evidence type="ECO:0000313" key="2">
    <source>
        <dbReference type="EMBL" id="KKL73601.1"/>
    </source>
</evidence>
<dbReference type="Gene3D" id="3.40.50.10140">
    <property type="entry name" value="Toll/interleukin-1 receptor homology (TIR) domain"/>
    <property type="match status" value="1"/>
</dbReference>
<gene>
    <name evidence="2" type="ORF">LCGC14_2073280</name>
</gene>
<dbReference type="InterPro" id="IPR000157">
    <property type="entry name" value="TIR_dom"/>
</dbReference>
<evidence type="ECO:0000259" key="1">
    <source>
        <dbReference type="Pfam" id="PF13676"/>
    </source>
</evidence>
<dbReference type="SUPFAM" id="SSF52200">
    <property type="entry name" value="Toll/Interleukin receptor TIR domain"/>
    <property type="match status" value="1"/>
</dbReference>
<dbReference type="GO" id="GO:0007165">
    <property type="term" value="P:signal transduction"/>
    <property type="evidence" value="ECO:0007669"/>
    <property type="project" value="InterPro"/>
</dbReference>
<reference evidence="2" key="1">
    <citation type="journal article" date="2015" name="Nature">
        <title>Complex archaea that bridge the gap between prokaryotes and eukaryotes.</title>
        <authorList>
            <person name="Spang A."/>
            <person name="Saw J.H."/>
            <person name="Jorgensen S.L."/>
            <person name="Zaremba-Niedzwiedzka K."/>
            <person name="Martijn J."/>
            <person name="Lind A.E."/>
            <person name="van Eijk R."/>
            <person name="Schleper C."/>
            <person name="Guy L."/>
            <person name="Ettema T.J."/>
        </authorList>
    </citation>
    <scope>NUCLEOTIDE SEQUENCE</scope>
</reference>
<organism evidence="2">
    <name type="scientific">marine sediment metagenome</name>
    <dbReference type="NCBI Taxonomy" id="412755"/>
    <lineage>
        <taxon>unclassified sequences</taxon>
        <taxon>metagenomes</taxon>
        <taxon>ecological metagenomes</taxon>
    </lineage>
</organism>
<protein>
    <recommendedName>
        <fullName evidence="1">TIR domain-containing protein</fullName>
    </recommendedName>
</protein>
<name>A0A0F9F534_9ZZZZ</name>
<dbReference type="AlphaFoldDB" id="A0A0F9F534"/>
<sequence>MATVNNKIVEFKPALQISIFIHPNSEYHIFRESLFTLFTRDVNKPLSRGLSIPTLFFSKPYDLTCLIQNKSYNALIILLIDYKMVNDGKWRDFIDLIINHAQSSKNLIKLIPVALDDTTFNLNHELNKYNFIRFYEFPIEIRNELFEVILLNELCKLLKSTIKEGYKLPVKLFLSHAKRDGEHIIKIFRQFINKFTELRSFFDVINISPGTKWEDVITENIKDSSVLIFQTDSFSSREWCRREVLLAKQFNCPIIILNCYVRGEERVFPYIGNIPSFHWNLKEDSILEIVKLILIETLRIRYNKKLFDKLHDYWDFTKDSTIFIRPPELLNCIEPKFNSTKQVYLYPDPPLGVEELNILSRISSNLIFTTPMQFFTSKSKKKS</sequence>
<proteinExistence type="predicted"/>
<comment type="caution">
    <text evidence="2">The sequence shown here is derived from an EMBL/GenBank/DDBJ whole genome shotgun (WGS) entry which is preliminary data.</text>
</comment>